<protein>
    <recommendedName>
        <fullName evidence="3">Lipoprotein</fullName>
    </recommendedName>
</protein>
<gene>
    <name evidence="1" type="ordered locus">Adeh_1307</name>
</gene>
<sequence>MTLSRTPDYGSHPVHHVARRSAPLLLICLVAACGSSGTAPLSPLDRLHYPVGVAVRGPAGQEQLLVVSSNYDLAYDRDEGGVLFSVGPEASPQDGLAIEGTLRMGSFGGELAVAEAAAPAGLDTSADACALPQSVALVASRATRQVYKVALGADGSLTCGADCPQLLPEDFLDPFGVTVACRNARRPRAFVTARRTNRAVSRLVEIDLATGAQRIGDFGYGTTHSVAYDAALDRIYFTSSADYGSSALRYVDVTPWCDPPLYLEECHADVVNVGEFVRGADLGGIALSNPNVDADGKPMPRRLYIGARLFDADLAASLGWRPGFDTGGVLVVLEVDEAQFGVPAFRFIGAIPVGFGPAEVRVLPRRPGKRDVVAITVSDEGLLWIYDDDVGAMARVFGRDGVTGAPLLGRVPYGIAVQDRGATARLYVTAFDSSFVTPVDVPLDNPGEAAIVEVADPADPTRQVPRRLGQERQ</sequence>
<accession>Q2IQK2</accession>
<dbReference type="SUPFAM" id="SSF101898">
    <property type="entry name" value="NHL repeat"/>
    <property type="match status" value="1"/>
</dbReference>
<dbReference type="Proteomes" id="UP000001935">
    <property type="component" value="Chromosome"/>
</dbReference>
<dbReference type="STRING" id="290397.Adeh_1307"/>
<evidence type="ECO:0000313" key="2">
    <source>
        <dbReference type="Proteomes" id="UP000001935"/>
    </source>
</evidence>
<dbReference type="KEGG" id="ade:Adeh_1307"/>
<name>Q2IQK2_ANADE</name>
<dbReference type="PROSITE" id="PS51257">
    <property type="entry name" value="PROKAR_LIPOPROTEIN"/>
    <property type="match status" value="1"/>
</dbReference>
<dbReference type="HOGENOM" id="CLU_622065_0_0_7"/>
<reference evidence="1" key="1">
    <citation type="submission" date="2006-01" db="EMBL/GenBank/DDBJ databases">
        <title>Complete sequence of Anaeromyxobacter dehalogenans 2CP-C.</title>
        <authorList>
            <consortium name="US DOE Joint Genome Institute"/>
            <person name="Copeland A."/>
            <person name="Lucas S."/>
            <person name="Lapidus A."/>
            <person name="Barry K."/>
            <person name="Detter J.C."/>
            <person name="Glavina T."/>
            <person name="Hammon N."/>
            <person name="Israni S."/>
            <person name="Pitluck S."/>
            <person name="Brettin T."/>
            <person name="Bruce D."/>
            <person name="Han C."/>
            <person name="Tapia R."/>
            <person name="Gilna P."/>
            <person name="Kiss H."/>
            <person name="Schmutz J."/>
            <person name="Larimer F."/>
            <person name="Land M."/>
            <person name="Kyrpides N."/>
            <person name="Anderson I."/>
            <person name="Sanford R.A."/>
            <person name="Ritalahti K.M."/>
            <person name="Thomas H.S."/>
            <person name="Kirby J.R."/>
            <person name="Zhulin I.B."/>
            <person name="Loeffler F.E."/>
            <person name="Richardson P."/>
        </authorList>
    </citation>
    <scope>NUCLEOTIDE SEQUENCE</scope>
    <source>
        <strain evidence="1">2CP-C</strain>
    </source>
</reference>
<organism evidence="1 2">
    <name type="scientific">Anaeromyxobacter dehalogenans (strain 2CP-C)</name>
    <dbReference type="NCBI Taxonomy" id="290397"/>
    <lineage>
        <taxon>Bacteria</taxon>
        <taxon>Pseudomonadati</taxon>
        <taxon>Myxococcota</taxon>
        <taxon>Myxococcia</taxon>
        <taxon>Myxococcales</taxon>
        <taxon>Cystobacterineae</taxon>
        <taxon>Anaeromyxobacteraceae</taxon>
        <taxon>Anaeromyxobacter</taxon>
    </lineage>
</organism>
<proteinExistence type="predicted"/>
<evidence type="ECO:0008006" key="3">
    <source>
        <dbReference type="Google" id="ProtNLM"/>
    </source>
</evidence>
<evidence type="ECO:0000313" key="1">
    <source>
        <dbReference type="EMBL" id="ABC81081.1"/>
    </source>
</evidence>
<dbReference type="AlphaFoldDB" id="Q2IQK2"/>
<dbReference type="EMBL" id="CP000251">
    <property type="protein sequence ID" value="ABC81081.1"/>
    <property type="molecule type" value="Genomic_DNA"/>
</dbReference>